<accession>A0A6A5ZPQ3</accession>
<proteinExistence type="predicted"/>
<evidence type="ECO:0000313" key="2">
    <source>
        <dbReference type="EMBL" id="KAF2120208.1"/>
    </source>
</evidence>
<feature type="region of interest" description="Disordered" evidence="1">
    <location>
        <begin position="1"/>
        <end position="28"/>
    </location>
</feature>
<protein>
    <submittedName>
        <fullName evidence="2">Uncharacterized protein</fullName>
    </submittedName>
</protein>
<evidence type="ECO:0000313" key="3">
    <source>
        <dbReference type="Proteomes" id="UP000799770"/>
    </source>
</evidence>
<dbReference type="AlphaFoldDB" id="A0A6A5ZPQ3"/>
<evidence type="ECO:0000256" key="1">
    <source>
        <dbReference type="SAM" id="MobiDB-lite"/>
    </source>
</evidence>
<dbReference type="EMBL" id="ML977314">
    <property type="protein sequence ID" value="KAF2120208.1"/>
    <property type="molecule type" value="Genomic_DNA"/>
</dbReference>
<dbReference type="Proteomes" id="UP000799770">
    <property type="component" value="Unassembled WGS sequence"/>
</dbReference>
<reference evidence="2" key="1">
    <citation type="journal article" date="2020" name="Stud. Mycol.">
        <title>101 Dothideomycetes genomes: a test case for predicting lifestyles and emergence of pathogens.</title>
        <authorList>
            <person name="Haridas S."/>
            <person name="Albert R."/>
            <person name="Binder M."/>
            <person name="Bloem J."/>
            <person name="Labutti K."/>
            <person name="Salamov A."/>
            <person name="Andreopoulos B."/>
            <person name="Baker S."/>
            <person name="Barry K."/>
            <person name="Bills G."/>
            <person name="Bluhm B."/>
            <person name="Cannon C."/>
            <person name="Castanera R."/>
            <person name="Culley D."/>
            <person name="Daum C."/>
            <person name="Ezra D."/>
            <person name="Gonzalez J."/>
            <person name="Henrissat B."/>
            <person name="Kuo A."/>
            <person name="Liang C."/>
            <person name="Lipzen A."/>
            <person name="Lutzoni F."/>
            <person name="Magnuson J."/>
            <person name="Mondo S."/>
            <person name="Nolan M."/>
            <person name="Ohm R."/>
            <person name="Pangilinan J."/>
            <person name="Park H.-J."/>
            <person name="Ramirez L."/>
            <person name="Alfaro M."/>
            <person name="Sun H."/>
            <person name="Tritt A."/>
            <person name="Yoshinaga Y."/>
            <person name="Zwiers L.-H."/>
            <person name="Turgeon B."/>
            <person name="Goodwin S."/>
            <person name="Spatafora J."/>
            <person name="Crous P."/>
            <person name="Grigoriev I."/>
        </authorList>
    </citation>
    <scope>NUCLEOTIDE SEQUENCE</scope>
    <source>
        <strain evidence="2">CBS 627.86</strain>
    </source>
</reference>
<name>A0A6A5ZPQ3_9PLEO</name>
<sequence length="159" mass="17998">MSSRRPNSAQPQATIHGTPVTPQRSRAGGELDDLIRELDRIGEFRLQAQQVLSPSELSRSLTGKTCHRIRVLFFTDRAQLSRVLDEFRVKALDKATSDDKLVLLFGLLDGLPKGETPPKSISAYEKRTPRSTQTELYDTLYRLLIFLILRSRQSEVKSS</sequence>
<feature type="compositionally biased region" description="Polar residues" evidence="1">
    <location>
        <begin position="1"/>
        <end position="24"/>
    </location>
</feature>
<gene>
    <name evidence="2" type="ORF">BDV96DRAFT_321195</name>
</gene>
<organism evidence="2 3">
    <name type="scientific">Lophiotrema nucula</name>
    <dbReference type="NCBI Taxonomy" id="690887"/>
    <lineage>
        <taxon>Eukaryota</taxon>
        <taxon>Fungi</taxon>
        <taxon>Dikarya</taxon>
        <taxon>Ascomycota</taxon>
        <taxon>Pezizomycotina</taxon>
        <taxon>Dothideomycetes</taxon>
        <taxon>Pleosporomycetidae</taxon>
        <taxon>Pleosporales</taxon>
        <taxon>Lophiotremataceae</taxon>
        <taxon>Lophiotrema</taxon>
    </lineage>
</organism>
<keyword evidence="3" id="KW-1185">Reference proteome</keyword>